<feature type="transmembrane region" description="Helical" evidence="1">
    <location>
        <begin position="168"/>
        <end position="190"/>
    </location>
</feature>
<dbReference type="Pfam" id="PF09335">
    <property type="entry name" value="VTT_dom"/>
    <property type="match status" value="1"/>
</dbReference>
<organism evidence="3 4">
    <name type="scientific">Halorubrum salipaludis</name>
    <dbReference type="NCBI Taxonomy" id="2032630"/>
    <lineage>
        <taxon>Archaea</taxon>
        <taxon>Methanobacteriati</taxon>
        <taxon>Methanobacteriota</taxon>
        <taxon>Stenosarchaea group</taxon>
        <taxon>Halobacteria</taxon>
        <taxon>Halobacteriales</taxon>
        <taxon>Haloferacaceae</taxon>
        <taxon>Halorubrum</taxon>
    </lineage>
</organism>
<dbReference type="OrthoDB" id="293407at2157"/>
<accession>A0A2A2FFP3</accession>
<gene>
    <name evidence="3" type="ORF">CK500_11355</name>
</gene>
<keyword evidence="1" id="KW-0812">Transmembrane</keyword>
<protein>
    <submittedName>
        <fullName evidence="3">TVP38/TMEM64 family protein</fullName>
    </submittedName>
</protein>
<feature type="domain" description="VTT" evidence="2">
    <location>
        <begin position="62"/>
        <end position="178"/>
    </location>
</feature>
<keyword evidence="1" id="KW-0472">Membrane</keyword>
<dbReference type="InterPro" id="IPR032816">
    <property type="entry name" value="VTT_dom"/>
</dbReference>
<evidence type="ECO:0000256" key="1">
    <source>
        <dbReference type="SAM" id="Phobius"/>
    </source>
</evidence>
<proteinExistence type="predicted"/>
<feature type="transmembrane region" description="Helical" evidence="1">
    <location>
        <begin position="75"/>
        <end position="97"/>
    </location>
</feature>
<evidence type="ECO:0000313" key="3">
    <source>
        <dbReference type="EMBL" id="PAU83375.1"/>
    </source>
</evidence>
<evidence type="ECO:0000313" key="4">
    <source>
        <dbReference type="Proteomes" id="UP000218083"/>
    </source>
</evidence>
<name>A0A2A2FFP3_9EURY</name>
<sequence length="225" mass="22582">MNRRTGIVGYALAGGTLAAFAAAAWVVSPGAVLGPLTWLADDPIRFGAALVALTAVRPFLAWPTTLLAVVAGYGYGWVGLPVGVAAMVATALPPYWFARIGRTRAREGSRTADRLCGAGERLADATGGVRAVTATRLLPVPSDAVSVAAGGSGIGLRSLLVGTALGELPWAVVGVAIGVSVTRLAAGGVAAIDPTVLVAMAGLGALLLAGPLYRTFIRDRASPTA</sequence>
<keyword evidence="4" id="KW-1185">Reference proteome</keyword>
<dbReference type="EMBL" id="NSKC01000005">
    <property type="protein sequence ID" value="PAU83375.1"/>
    <property type="molecule type" value="Genomic_DNA"/>
</dbReference>
<reference evidence="3 4" key="1">
    <citation type="submission" date="2017-08" db="EMBL/GenBank/DDBJ databases">
        <title>The strain WRN001 was isolated from Binhai saline alkaline soil, Tianjin, China.</title>
        <authorList>
            <person name="Liu D."/>
            <person name="Zhang G."/>
        </authorList>
    </citation>
    <scope>NUCLEOTIDE SEQUENCE [LARGE SCALE GENOMIC DNA]</scope>
    <source>
        <strain evidence="3 4">WN019</strain>
    </source>
</reference>
<feature type="transmembrane region" description="Helical" evidence="1">
    <location>
        <begin position="196"/>
        <end position="213"/>
    </location>
</feature>
<keyword evidence="1" id="KW-1133">Transmembrane helix</keyword>
<dbReference type="RefSeq" id="WP_095637333.1">
    <property type="nucleotide sequence ID" value="NZ_NSKC01000005.1"/>
</dbReference>
<comment type="caution">
    <text evidence="3">The sequence shown here is derived from an EMBL/GenBank/DDBJ whole genome shotgun (WGS) entry which is preliminary data.</text>
</comment>
<evidence type="ECO:0000259" key="2">
    <source>
        <dbReference type="Pfam" id="PF09335"/>
    </source>
</evidence>
<dbReference type="AlphaFoldDB" id="A0A2A2FFP3"/>
<feature type="transmembrane region" description="Helical" evidence="1">
    <location>
        <begin position="7"/>
        <end position="27"/>
    </location>
</feature>
<dbReference type="Proteomes" id="UP000218083">
    <property type="component" value="Unassembled WGS sequence"/>
</dbReference>